<dbReference type="PRINTS" id="PR00837">
    <property type="entry name" value="V5TPXLIKE"/>
</dbReference>
<evidence type="ECO:0000313" key="1">
    <source>
        <dbReference type="EMBL" id="EEF40268.1"/>
    </source>
</evidence>
<evidence type="ECO:0008006" key="3">
    <source>
        <dbReference type="Google" id="ProtNLM"/>
    </source>
</evidence>
<dbReference type="GO" id="GO:0005615">
    <property type="term" value="C:extracellular space"/>
    <property type="evidence" value="ECO:0000318"/>
    <property type="project" value="GO_Central"/>
</dbReference>
<dbReference type="InterPro" id="IPR001283">
    <property type="entry name" value="CRISP-related"/>
</dbReference>
<organism evidence="1 2">
    <name type="scientific">Ricinus communis</name>
    <name type="common">Castor bean</name>
    <dbReference type="NCBI Taxonomy" id="3988"/>
    <lineage>
        <taxon>Eukaryota</taxon>
        <taxon>Viridiplantae</taxon>
        <taxon>Streptophyta</taxon>
        <taxon>Embryophyta</taxon>
        <taxon>Tracheophyta</taxon>
        <taxon>Spermatophyta</taxon>
        <taxon>Magnoliopsida</taxon>
        <taxon>eudicotyledons</taxon>
        <taxon>Gunneridae</taxon>
        <taxon>Pentapetalae</taxon>
        <taxon>rosids</taxon>
        <taxon>fabids</taxon>
        <taxon>Malpighiales</taxon>
        <taxon>Euphorbiaceae</taxon>
        <taxon>Acalyphoideae</taxon>
        <taxon>Acalypheae</taxon>
        <taxon>Ricinus</taxon>
    </lineage>
</organism>
<gene>
    <name evidence="1" type="ORF">RCOM_1381960</name>
</gene>
<accession>B9S7V2</accession>
<proteinExistence type="predicted"/>
<dbReference type="SUPFAM" id="SSF55797">
    <property type="entry name" value="PR-1-like"/>
    <property type="match status" value="1"/>
</dbReference>
<reference evidence="2" key="1">
    <citation type="journal article" date="2010" name="Nat. Biotechnol.">
        <title>Draft genome sequence of the oilseed species Ricinus communis.</title>
        <authorList>
            <person name="Chan A.P."/>
            <person name="Crabtree J."/>
            <person name="Zhao Q."/>
            <person name="Lorenzi H."/>
            <person name="Orvis J."/>
            <person name="Puiu D."/>
            <person name="Melake-Berhan A."/>
            <person name="Jones K.M."/>
            <person name="Redman J."/>
            <person name="Chen G."/>
            <person name="Cahoon E.B."/>
            <person name="Gedil M."/>
            <person name="Stanke M."/>
            <person name="Haas B.J."/>
            <person name="Wortman J.R."/>
            <person name="Fraser-Liggett C.M."/>
            <person name="Ravel J."/>
            <person name="Rabinowicz P.D."/>
        </authorList>
    </citation>
    <scope>NUCLEOTIDE SEQUENCE [LARGE SCALE GENOMIC DNA]</scope>
    <source>
        <strain evidence="2">cv. Hale</strain>
    </source>
</reference>
<dbReference type="InterPro" id="IPR035940">
    <property type="entry name" value="CAP_sf"/>
</dbReference>
<dbReference type="Proteomes" id="UP000008311">
    <property type="component" value="Unassembled WGS sequence"/>
</dbReference>
<dbReference type="Gene3D" id="3.40.33.10">
    <property type="entry name" value="CAP"/>
    <property type="match status" value="1"/>
</dbReference>
<evidence type="ECO:0000313" key="2">
    <source>
        <dbReference type="Proteomes" id="UP000008311"/>
    </source>
</evidence>
<dbReference type="PROSITE" id="PS01010">
    <property type="entry name" value="CRISP_2"/>
    <property type="match status" value="1"/>
</dbReference>
<protein>
    <recommendedName>
        <fullName evidence="3">SCP domain-containing protein</fullName>
    </recommendedName>
</protein>
<dbReference type="eggNOG" id="KOG3017">
    <property type="taxonomic scope" value="Eukaryota"/>
</dbReference>
<dbReference type="EMBL" id="EQ973887">
    <property type="protein sequence ID" value="EEF40268.1"/>
    <property type="molecule type" value="Genomic_DNA"/>
</dbReference>
<dbReference type="AlphaFoldDB" id="B9S7V2"/>
<name>B9S7V2_RICCO</name>
<dbReference type="STRING" id="3988.B9S7V2"/>
<keyword evidence="2" id="KW-1185">Reference proteome</keyword>
<dbReference type="InterPro" id="IPR018244">
    <property type="entry name" value="Allrgn_V5/Tpx1_CS"/>
</dbReference>
<dbReference type="InParanoid" id="B9S7V2"/>
<sequence length="93" mass="10463">MEQHILAMYALNYSDNTLVTAMLCIQAGLMARTLLGTWRPNRCRCSYQCRNYIEVIWRNSVYAGCAKVRCTTGGNLVTCSYDPTGNVAGQRPY</sequence>